<dbReference type="Proteomes" id="UP000002279">
    <property type="component" value="Chromosome X1"/>
</dbReference>
<evidence type="ECO:0000256" key="8">
    <source>
        <dbReference type="SAM" id="SignalP"/>
    </source>
</evidence>
<evidence type="ECO:0000313" key="12">
    <source>
        <dbReference type="Proteomes" id="UP000002279"/>
    </source>
</evidence>
<dbReference type="EMBL" id="EU437445">
    <property type="protein sequence ID" value="ACA13576.1"/>
    <property type="molecule type" value="mRNA"/>
</dbReference>
<dbReference type="SMART" id="SM00078">
    <property type="entry name" value="IlGF"/>
    <property type="match status" value="1"/>
</dbReference>
<dbReference type="InterPro" id="IPR036438">
    <property type="entry name" value="Insulin-like_sf"/>
</dbReference>
<proteinExistence type="evidence at transcript level"/>
<reference evidence="11" key="4">
    <citation type="submission" date="2025-05" db="UniProtKB">
        <authorList>
            <consortium name="Ensembl"/>
        </authorList>
    </citation>
    <scope>IDENTIFICATION</scope>
    <source>
        <strain evidence="11">Glennie</strain>
    </source>
</reference>
<evidence type="ECO:0000313" key="10">
    <source>
        <dbReference type="EMBL" id="ACA13576.1"/>
    </source>
</evidence>
<keyword evidence="4" id="KW-0964">Secreted</keyword>
<dbReference type="InterPro" id="IPR022352">
    <property type="entry name" value="Ins/IGF/rlx"/>
</dbReference>
<dbReference type="GO" id="GO:0001664">
    <property type="term" value="F:G protein-coupled receptor binding"/>
    <property type="evidence" value="ECO:0000318"/>
    <property type="project" value="GO_Central"/>
</dbReference>
<evidence type="ECO:0000256" key="5">
    <source>
        <dbReference type="ARBA" id="ARBA00022702"/>
    </source>
</evidence>
<dbReference type="OMA" id="WINSEQQ"/>
<reference evidence="11 12" key="2">
    <citation type="journal article" date="2008" name="Nature">
        <title>Genome analysis of the platypus reveals unique signatures of evolution.</title>
        <authorList>
            <person name="Warren W.C."/>
            <person name="Hillier L.W."/>
            <person name="Marshall Graves J.A."/>
            <person name="Birney E."/>
            <person name="Ponting C.P."/>
            <person name="Grutzner F."/>
            <person name="Belov K."/>
            <person name="Miller W."/>
            <person name="Clarke L."/>
            <person name="Chinwalla A.T."/>
            <person name="Yang S.P."/>
            <person name="Heger A."/>
            <person name="Locke D.P."/>
            <person name="Miethke P."/>
            <person name="Waters P.D."/>
            <person name="Veyrunes F."/>
            <person name="Fulton L."/>
            <person name="Fulton B."/>
            <person name="Graves T."/>
            <person name="Wallis J."/>
            <person name="Puente X.S."/>
            <person name="Lopez-Otin C."/>
            <person name="Ordonez G.R."/>
            <person name="Eichler E.E."/>
            <person name="Chen L."/>
            <person name="Cheng Z."/>
            <person name="Deakin J.E."/>
            <person name="Alsop A."/>
            <person name="Thompson K."/>
            <person name="Kirby P."/>
            <person name="Papenfuss A.T."/>
            <person name="Wakefield M.J."/>
            <person name="Olender T."/>
            <person name="Lancet D."/>
            <person name="Huttley G.A."/>
            <person name="Smit A.F."/>
            <person name="Pask A."/>
            <person name="Temple-Smith P."/>
            <person name="Batzer M.A."/>
            <person name="Walker J.A."/>
            <person name="Konkel M.K."/>
            <person name="Harris R.S."/>
            <person name="Whittington C.M."/>
            <person name="Wong E.S."/>
            <person name="Gemmell N.J."/>
            <person name="Buschiazzo E."/>
            <person name="Vargas Jentzsch I.M."/>
            <person name="Merkel A."/>
            <person name="Schmitz J."/>
            <person name="Zemann A."/>
            <person name="Churakov G."/>
            <person name="Kriegs J.O."/>
            <person name="Brosius J."/>
            <person name="Murchison E.P."/>
            <person name="Sachidanandam R."/>
            <person name="Smith C."/>
            <person name="Hannon G.J."/>
            <person name="Tsend-Ayush E."/>
            <person name="McMillan D."/>
            <person name="Attenborough R."/>
            <person name="Rens W."/>
            <person name="Ferguson-Smith M."/>
            <person name="Lefevre C.M."/>
            <person name="Sharp J.A."/>
            <person name="Nicholas K.R."/>
            <person name="Ray D.A."/>
            <person name="Kube M."/>
            <person name="Reinhardt R."/>
            <person name="Pringle T.H."/>
            <person name="Taylor J."/>
            <person name="Jones R.C."/>
            <person name="Nixon B."/>
            <person name="Dacheux J.L."/>
            <person name="Niwa H."/>
            <person name="Sekita Y."/>
            <person name="Huang X."/>
            <person name="Stark A."/>
            <person name="Kheradpour P."/>
            <person name="Kellis M."/>
            <person name="Flicek P."/>
            <person name="Chen Y."/>
            <person name="Webber C."/>
            <person name="Hardison R."/>
            <person name="Nelson J."/>
            <person name="Hallsworth-Pepin K."/>
            <person name="Delehaunty K."/>
            <person name="Markovic C."/>
            <person name="Minx P."/>
            <person name="Feng Y."/>
            <person name="Kremitzki C."/>
            <person name="Mitreva M."/>
            <person name="Glasscock J."/>
            <person name="Wylie T."/>
            <person name="Wohldmann P."/>
            <person name="Thiru P."/>
            <person name="Nhan M.N."/>
            <person name="Pohl C.S."/>
            <person name="Smith S.M."/>
            <person name="Hou S."/>
            <person name="Nefedov M."/>
            <person name="de Jong P.J."/>
            <person name="Renfree M.B."/>
            <person name="Mardis E.R."/>
            <person name="Wilson R.K."/>
        </authorList>
    </citation>
    <scope>NUCLEOTIDE SEQUENCE [LARGE SCALE GENOMIC DNA]</scope>
    <source>
        <strain evidence="11 12">Glennie</strain>
    </source>
</reference>
<protein>
    <submittedName>
        <fullName evidence="11">Insulin like 3</fullName>
    </submittedName>
    <submittedName>
        <fullName evidence="10">Relaxin family locus C type II</fullName>
    </submittedName>
</protein>
<dbReference type="Bgee" id="ENSOANG00000050111">
    <property type="expression patterns" value="Expressed in testis and 3 other cell types or tissues"/>
</dbReference>
<keyword evidence="8" id="KW-0732">Signal</keyword>
<sequence>MNSPGVLGSLLIFLLGLGCCEAPDTPVKLCGREFIRALIASCGGSSWKLDPPRVERQQQLEQLDVDDRKSLSSSLTPPPGALLHWINSEQQPDRLSEATDQSLTEEAPTAALGVGQGQAVDPLLPSLLEKGLTRRLKRDMGPASSCCAKGCRKSQLKRFC</sequence>
<evidence type="ECO:0000256" key="1">
    <source>
        <dbReference type="ARBA" id="ARBA00004613"/>
    </source>
</evidence>
<dbReference type="CTD" id="3640"/>
<dbReference type="OrthoDB" id="9443437at2759"/>
<dbReference type="GO" id="GO:2000253">
    <property type="term" value="P:positive regulation of feeding behavior"/>
    <property type="evidence" value="ECO:0000318"/>
    <property type="project" value="GO_Central"/>
</dbReference>
<comment type="similarity">
    <text evidence="2">Belongs to the insulin family.</text>
</comment>
<dbReference type="Gene3D" id="1.10.100.10">
    <property type="entry name" value="Insulin-like"/>
    <property type="match status" value="1"/>
</dbReference>
<organism evidence="10">
    <name type="scientific">Ornithorhynchus anatinus</name>
    <name type="common">Duckbill platypus</name>
    <dbReference type="NCBI Taxonomy" id="9258"/>
    <lineage>
        <taxon>Eukaryota</taxon>
        <taxon>Metazoa</taxon>
        <taxon>Chordata</taxon>
        <taxon>Craniata</taxon>
        <taxon>Vertebrata</taxon>
        <taxon>Euteleostomi</taxon>
        <taxon>Mammalia</taxon>
        <taxon>Monotremata</taxon>
        <taxon>Ornithorhynchidae</taxon>
        <taxon>Ornithorhynchus</taxon>
    </lineage>
</organism>
<evidence type="ECO:0000313" key="11">
    <source>
        <dbReference type="Ensembl" id="ENSOANP00000037575.1"/>
    </source>
</evidence>
<evidence type="ECO:0000256" key="3">
    <source>
        <dbReference type="ARBA" id="ARBA00011207"/>
    </source>
</evidence>
<dbReference type="SUPFAM" id="SSF56994">
    <property type="entry name" value="Insulin-like"/>
    <property type="match status" value="1"/>
</dbReference>
<dbReference type="PRINTS" id="PR00276">
    <property type="entry name" value="INSULINFAMLY"/>
</dbReference>
<evidence type="ECO:0000259" key="9">
    <source>
        <dbReference type="SMART" id="SM00078"/>
    </source>
</evidence>
<dbReference type="PANTHER" id="PTHR20968:SF2">
    <property type="entry name" value="INSULIN-LIKE PEPTIDE INSL5"/>
    <property type="match status" value="1"/>
</dbReference>
<gene>
    <name evidence="10" type="primary">RFLCII</name>
    <name evidence="11" type="synonym">INSL3</name>
</gene>
<reference evidence="10" key="3">
    <citation type="submission" date="2008-01" db="EMBL/GenBank/DDBJ databases">
        <authorList>
            <person name="Park J."/>
            <person name="Semyonov J."/>
            <person name="Chang C.L."/>
            <person name="Yi W."/>
            <person name="Warren W."/>
            <person name="Hsu S.Y.T."/>
        </authorList>
    </citation>
    <scope>NUCLEOTIDE SEQUENCE</scope>
</reference>
<dbReference type="InterPro" id="IPR051777">
    <property type="entry name" value="Insulin-like_neuro_ligands"/>
</dbReference>
<dbReference type="AlphaFoldDB" id="B1AAP8"/>
<dbReference type="PANTHER" id="PTHR20968">
    <property type="entry name" value="ILGF DOMAIN-CONTAINING PROTEIN"/>
    <property type="match status" value="1"/>
</dbReference>
<feature type="domain" description="Insulin-like" evidence="9">
    <location>
        <begin position="27"/>
        <end position="160"/>
    </location>
</feature>
<feature type="chain" id="PRO_5044728792" evidence="8">
    <location>
        <begin position="23"/>
        <end position="160"/>
    </location>
</feature>
<dbReference type="Pfam" id="PF00049">
    <property type="entry name" value="Insulin"/>
    <property type="match status" value="1"/>
</dbReference>
<feature type="region of interest" description="Disordered" evidence="7">
    <location>
        <begin position="62"/>
        <end position="84"/>
    </location>
</feature>
<dbReference type="InterPro" id="IPR016179">
    <property type="entry name" value="Insulin-like"/>
</dbReference>
<dbReference type="RefSeq" id="NP_001116160.1">
    <property type="nucleotide sequence ID" value="NM_001122688.1"/>
</dbReference>
<evidence type="ECO:0000256" key="7">
    <source>
        <dbReference type="SAM" id="MobiDB-lite"/>
    </source>
</evidence>
<evidence type="ECO:0000256" key="2">
    <source>
        <dbReference type="ARBA" id="ARBA00009034"/>
    </source>
</evidence>
<dbReference type="GO" id="GO:0005576">
    <property type="term" value="C:extracellular region"/>
    <property type="evidence" value="ECO:0007669"/>
    <property type="project" value="UniProtKB-SubCell"/>
</dbReference>
<dbReference type="KEGG" id="oaa:100074533"/>
<keyword evidence="5" id="KW-0372">Hormone</keyword>
<dbReference type="GeneTree" id="ENSGT00940000154396"/>
<reference evidence="10" key="1">
    <citation type="journal article" date="2008" name="Genome Res.">
        <title>Origin of INSL3-mediated testicular descent in therian mammals.</title>
        <authorList>
            <person name="Park J.I."/>
            <person name="Semyonov J."/>
            <person name="Chang C.L."/>
            <person name="Yi W."/>
            <person name="Warren W."/>
            <person name="Hsu S.Y."/>
        </authorList>
    </citation>
    <scope>NUCLEOTIDE SEQUENCE</scope>
</reference>
<keyword evidence="6" id="KW-1015">Disulfide bond</keyword>
<comment type="subunit">
    <text evidence="3">Heterodimer of a B chain and an A chain linked by two disulfide bonds.</text>
</comment>
<dbReference type="GO" id="GO:0005179">
    <property type="term" value="F:hormone activity"/>
    <property type="evidence" value="ECO:0007669"/>
    <property type="project" value="UniProtKB-KW"/>
</dbReference>
<keyword evidence="12" id="KW-1185">Reference proteome</keyword>
<evidence type="ECO:0000256" key="4">
    <source>
        <dbReference type="ARBA" id="ARBA00022525"/>
    </source>
</evidence>
<feature type="signal peptide" evidence="8">
    <location>
        <begin position="1"/>
        <end position="22"/>
    </location>
</feature>
<dbReference type="Ensembl" id="ENSOANT00000050491.1">
    <property type="protein sequence ID" value="ENSOANP00000037575.1"/>
    <property type="gene ID" value="ENSOANG00000050111.1"/>
</dbReference>
<evidence type="ECO:0000256" key="6">
    <source>
        <dbReference type="ARBA" id="ARBA00023157"/>
    </source>
</evidence>
<comment type="subcellular location">
    <subcellularLocation>
        <location evidence="1">Secreted</location>
    </subcellularLocation>
</comment>
<name>B1AAP8_ORNAN</name>
<dbReference type="GeneID" id="100074533"/>
<accession>B1AAP8</accession>